<organism evidence="1 2">
    <name type="scientific">Polyangium jinanense</name>
    <dbReference type="NCBI Taxonomy" id="2829994"/>
    <lineage>
        <taxon>Bacteria</taxon>
        <taxon>Pseudomonadati</taxon>
        <taxon>Myxococcota</taxon>
        <taxon>Polyangia</taxon>
        <taxon>Polyangiales</taxon>
        <taxon>Polyangiaceae</taxon>
        <taxon>Polyangium</taxon>
    </lineage>
</organism>
<dbReference type="Gene3D" id="2.130.10.10">
    <property type="entry name" value="YVTN repeat-like/Quinoprotein amine dehydrogenase"/>
    <property type="match status" value="1"/>
</dbReference>
<dbReference type="AlphaFoldDB" id="A0A9X3X4Z5"/>
<dbReference type="EMBL" id="JAGTJJ010000016">
    <property type="protein sequence ID" value="MDC3983819.1"/>
    <property type="molecule type" value="Genomic_DNA"/>
</dbReference>
<proteinExistence type="predicted"/>
<dbReference type="InterPro" id="IPR015943">
    <property type="entry name" value="WD40/YVTN_repeat-like_dom_sf"/>
</dbReference>
<sequence length="701" mass="77349">MDTWVMPRVTLGGDHVKLLAVGGDDRVTPGIGYFATRDGKRMFTIGHGLFVWDVADLTLRRVIDLPPGAELWPLMITPDGRTGIFKTKTGFRRVDLMSGEGTDEDKDAVWTMPLINDKLSNYPQPPITKFPRPALDGYVSSEWNFTSVFRFAEVHPKALTKVLNSQKPPAPRAWLFPDGERWLSLQGFNNSPEVEVGRVWVKTTWVADRWELSVNPLSTEASTGPIRLVVNGRSALVDVAPSANGRALAALTTGLRVWSTDTGELLGEVADVGGADKVALSPDGSAAVTWFSRHFEEALSRGLPSDLKYKASAGFVTVWDVRSGKQRWRKNQGFFRDMEFTGSGRYLFQTIKQDITIIDASTGREKFKPDVLIHSVLPGSDILVTRADARERLGLLSIDTQSYLTSAPGGAVFALLPGATHFVATHSMGNGTRMLGDGKCVKLRVPENAQITFVKHWTGNESLSAEIKIGEFTMNSWGRKPSSLAVWRANDGVLTTLLRTAGGGRFFYDHSNDIPPELEYRSPPKPGGYFPIDPITGGVGPFRHAEEKNYAAEHTTKVSVKLEDAGPPVPMEALTSSVTKTRRGTLALIRGSSDPFWVLNQSDGHAVKLSGHWPRFGWFWKTQFSPSGNLIAVVPTLLPWEESQRLLIYDTRTGALLAEMDFGPRFDQAEMIAFADPARELLVYTQRGALFRFSLDESFPP</sequence>
<dbReference type="InterPro" id="IPR011044">
    <property type="entry name" value="Quino_amine_DH_bsu"/>
</dbReference>
<evidence type="ECO:0008006" key="3">
    <source>
        <dbReference type="Google" id="ProtNLM"/>
    </source>
</evidence>
<evidence type="ECO:0000313" key="1">
    <source>
        <dbReference type="EMBL" id="MDC3983819.1"/>
    </source>
</evidence>
<keyword evidence="2" id="KW-1185">Reference proteome</keyword>
<name>A0A9X3X4Z5_9BACT</name>
<protein>
    <recommendedName>
        <fullName evidence="3">WD40 repeat domain-containing protein</fullName>
    </recommendedName>
</protein>
<dbReference type="Proteomes" id="UP001151081">
    <property type="component" value="Unassembled WGS sequence"/>
</dbReference>
<accession>A0A9X3X4Z5</accession>
<evidence type="ECO:0000313" key="2">
    <source>
        <dbReference type="Proteomes" id="UP001151081"/>
    </source>
</evidence>
<comment type="caution">
    <text evidence="1">The sequence shown here is derived from an EMBL/GenBank/DDBJ whole genome shotgun (WGS) entry which is preliminary data.</text>
</comment>
<dbReference type="SUPFAM" id="SSF50969">
    <property type="entry name" value="YVTN repeat-like/Quinoprotein amine dehydrogenase"/>
    <property type="match status" value="1"/>
</dbReference>
<reference evidence="1 2" key="1">
    <citation type="submission" date="2021-04" db="EMBL/GenBank/DDBJ databases">
        <title>Genome analysis of Polyangium sp.</title>
        <authorList>
            <person name="Li Y."/>
            <person name="Wang J."/>
        </authorList>
    </citation>
    <scope>NUCLEOTIDE SEQUENCE [LARGE SCALE GENOMIC DNA]</scope>
    <source>
        <strain evidence="1 2">SDU14</strain>
    </source>
</reference>
<gene>
    <name evidence="1" type="ORF">KEG57_25140</name>
</gene>